<dbReference type="InterPro" id="IPR000415">
    <property type="entry name" value="Nitroreductase-like"/>
</dbReference>
<dbReference type="OrthoDB" id="9809288at2"/>
<proteinExistence type="inferred from homology"/>
<evidence type="ECO:0000256" key="1">
    <source>
        <dbReference type="ARBA" id="ARBA00001917"/>
    </source>
</evidence>
<evidence type="ECO:0000256" key="4">
    <source>
        <dbReference type="ARBA" id="ARBA00022643"/>
    </source>
</evidence>
<evidence type="ECO:0000256" key="6">
    <source>
        <dbReference type="ARBA" id="ARBA00023002"/>
    </source>
</evidence>
<keyword evidence="6" id="KW-0560">Oxidoreductase</keyword>
<dbReference type="RefSeq" id="WP_084017703.1">
    <property type="nucleotide sequence ID" value="NZ_FWXS01000007.1"/>
</dbReference>
<dbReference type="PANTHER" id="PTHR43673">
    <property type="entry name" value="NAD(P)H NITROREDUCTASE YDGI-RELATED"/>
    <property type="match status" value="1"/>
</dbReference>
<keyword evidence="3" id="KW-0285">Flavoprotein</keyword>
<gene>
    <name evidence="8" type="ORF">SAMN06296427_10711</name>
</gene>
<keyword evidence="9" id="KW-1185">Reference proteome</keyword>
<evidence type="ECO:0000256" key="3">
    <source>
        <dbReference type="ARBA" id="ARBA00022630"/>
    </source>
</evidence>
<dbReference type="Pfam" id="PF00881">
    <property type="entry name" value="Nitroreductase"/>
    <property type="match status" value="1"/>
</dbReference>
<evidence type="ECO:0000313" key="9">
    <source>
        <dbReference type="Proteomes" id="UP000192393"/>
    </source>
</evidence>
<dbReference type="EMBL" id="FWXS01000007">
    <property type="protein sequence ID" value="SMC74459.1"/>
    <property type="molecule type" value="Genomic_DNA"/>
</dbReference>
<dbReference type="AlphaFoldDB" id="A0A1W2BND7"/>
<keyword evidence="5" id="KW-0521">NADP</keyword>
<evidence type="ECO:0000313" key="8">
    <source>
        <dbReference type="EMBL" id="SMC74459.1"/>
    </source>
</evidence>
<dbReference type="Proteomes" id="UP000192393">
    <property type="component" value="Unassembled WGS sequence"/>
</dbReference>
<dbReference type="PANTHER" id="PTHR43673:SF2">
    <property type="entry name" value="NITROREDUCTASE"/>
    <property type="match status" value="1"/>
</dbReference>
<comment type="similarity">
    <text evidence="2">Belongs to the nitroreductase family.</text>
</comment>
<dbReference type="STRING" id="1434700.SAMN06296427_10711"/>
<evidence type="ECO:0000256" key="5">
    <source>
        <dbReference type="ARBA" id="ARBA00022857"/>
    </source>
</evidence>
<dbReference type="Gene3D" id="3.40.109.10">
    <property type="entry name" value="NADH Oxidase"/>
    <property type="match status" value="1"/>
</dbReference>
<accession>A0A1W2BND7</accession>
<dbReference type="InterPro" id="IPR029479">
    <property type="entry name" value="Nitroreductase"/>
</dbReference>
<dbReference type="SUPFAM" id="SSF55469">
    <property type="entry name" value="FMN-dependent nitroreductase-like"/>
    <property type="match status" value="1"/>
</dbReference>
<evidence type="ECO:0000259" key="7">
    <source>
        <dbReference type="Pfam" id="PF00881"/>
    </source>
</evidence>
<dbReference type="GO" id="GO:0016491">
    <property type="term" value="F:oxidoreductase activity"/>
    <property type="evidence" value="ECO:0007669"/>
    <property type="project" value="UniProtKB-KW"/>
</dbReference>
<feature type="domain" description="Nitroreductase" evidence="7">
    <location>
        <begin position="10"/>
        <end position="172"/>
    </location>
</feature>
<protein>
    <submittedName>
        <fullName evidence="8">Nitroreductase / dihydropteridine reductase</fullName>
    </submittedName>
</protein>
<dbReference type="InterPro" id="IPR033878">
    <property type="entry name" value="NfsB-like"/>
</dbReference>
<comment type="cofactor">
    <cofactor evidence="1">
        <name>FMN</name>
        <dbReference type="ChEBI" id="CHEBI:58210"/>
    </cofactor>
</comment>
<dbReference type="CDD" id="cd02149">
    <property type="entry name" value="NfsB-like"/>
    <property type="match status" value="1"/>
</dbReference>
<keyword evidence="4" id="KW-0288">FMN</keyword>
<sequence length="199" mass="22423">MTFLESMKLRYTTKKYDAATKIDNEKIEELKEILHLTPSSINSQPWKFVIVSDDELKAKLANASMFNKEKINQSSHLVVLSAINDVSVFEKQIQENLPQGAVDYYNKLIKPLGEEHAKNWMARQVYISLGVLLSAAANMGIDSTPMEGIEPDKYAEILGLNGYEPLVAVALGIRDAEDFNQPELKPKSRVKKDLVLEVR</sequence>
<name>A0A1W2BND7_9FLAO</name>
<reference evidence="8 9" key="1">
    <citation type="submission" date="2017-04" db="EMBL/GenBank/DDBJ databases">
        <authorList>
            <person name="Afonso C.L."/>
            <person name="Miller P.J."/>
            <person name="Scott M.A."/>
            <person name="Spackman E."/>
            <person name="Goraichik I."/>
            <person name="Dimitrov K.M."/>
            <person name="Suarez D.L."/>
            <person name="Swayne D.E."/>
        </authorList>
    </citation>
    <scope>NUCLEOTIDE SEQUENCE [LARGE SCALE GENOMIC DNA]</scope>
    <source>
        <strain evidence="8 9">CGMCC 1.12708</strain>
    </source>
</reference>
<organism evidence="8 9">
    <name type="scientific">Moheibacter sediminis</name>
    <dbReference type="NCBI Taxonomy" id="1434700"/>
    <lineage>
        <taxon>Bacteria</taxon>
        <taxon>Pseudomonadati</taxon>
        <taxon>Bacteroidota</taxon>
        <taxon>Flavobacteriia</taxon>
        <taxon>Flavobacteriales</taxon>
        <taxon>Weeksellaceae</taxon>
        <taxon>Moheibacter</taxon>
    </lineage>
</organism>
<evidence type="ECO:0000256" key="2">
    <source>
        <dbReference type="ARBA" id="ARBA00007118"/>
    </source>
</evidence>